<dbReference type="PANTHER" id="PTHR34475">
    <property type="match status" value="1"/>
</dbReference>
<gene>
    <name evidence="3" type="ORF">A3A87_07440</name>
</gene>
<dbReference type="InterPro" id="IPR050400">
    <property type="entry name" value="Bact_Cytoskel_RodZ"/>
</dbReference>
<feature type="compositionally biased region" description="Polar residues" evidence="1">
    <location>
        <begin position="162"/>
        <end position="173"/>
    </location>
</feature>
<dbReference type="Pfam" id="PF13464">
    <property type="entry name" value="RodZ_C"/>
    <property type="match status" value="1"/>
</dbReference>
<dbReference type="Pfam" id="PF13413">
    <property type="entry name" value="HTH_25"/>
    <property type="match status" value="1"/>
</dbReference>
<name>A0A1F6U0V5_9PROT</name>
<dbReference type="GO" id="GO:0003677">
    <property type="term" value="F:DNA binding"/>
    <property type="evidence" value="ECO:0007669"/>
    <property type="project" value="InterPro"/>
</dbReference>
<evidence type="ECO:0000259" key="2">
    <source>
        <dbReference type="Pfam" id="PF13464"/>
    </source>
</evidence>
<evidence type="ECO:0000313" key="3">
    <source>
        <dbReference type="EMBL" id="OGI51003.1"/>
    </source>
</evidence>
<dbReference type="EMBL" id="MFTC01000054">
    <property type="protein sequence ID" value="OGI51003.1"/>
    <property type="molecule type" value="Genomic_DNA"/>
</dbReference>
<feature type="region of interest" description="Disordered" evidence="1">
    <location>
        <begin position="162"/>
        <end position="207"/>
    </location>
</feature>
<organism evidence="3 4">
    <name type="scientific">Candidatus Muproteobacteria bacterium RIFCSPLOWO2_01_FULL_60_18</name>
    <dbReference type="NCBI Taxonomy" id="1817768"/>
    <lineage>
        <taxon>Bacteria</taxon>
        <taxon>Pseudomonadati</taxon>
        <taxon>Pseudomonadota</taxon>
        <taxon>Candidatus Muproteobacteria</taxon>
    </lineage>
</organism>
<comment type="caution">
    <text evidence="3">The sequence shown here is derived from an EMBL/GenBank/DDBJ whole genome shotgun (WGS) entry which is preliminary data.</text>
</comment>
<dbReference type="InterPro" id="IPR025194">
    <property type="entry name" value="RodZ-like_C"/>
</dbReference>
<dbReference type="Gene3D" id="1.10.260.40">
    <property type="entry name" value="lambda repressor-like DNA-binding domains"/>
    <property type="match status" value="1"/>
</dbReference>
<feature type="compositionally biased region" description="Polar residues" evidence="1">
    <location>
        <begin position="187"/>
        <end position="207"/>
    </location>
</feature>
<evidence type="ECO:0000256" key="1">
    <source>
        <dbReference type="SAM" id="MobiDB-lite"/>
    </source>
</evidence>
<proteinExistence type="predicted"/>
<dbReference type="PANTHER" id="PTHR34475:SF1">
    <property type="entry name" value="CYTOSKELETON PROTEIN RODZ"/>
    <property type="match status" value="1"/>
</dbReference>
<dbReference type="InterPro" id="IPR010982">
    <property type="entry name" value="Lambda_DNA-bd_dom_sf"/>
</dbReference>
<accession>A0A1F6U0V5</accession>
<reference evidence="3 4" key="1">
    <citation type="journal article" date="2016" name="Nat. Commun.">
        <title>Thousands of microbial genomes shed light on interconnected biogeochemical processes in an aquifer system.</title>
        <authorList>
            <person name="Anantharaman K."/>
            <person name="Brown C.T."/>
            <person name="Hug L.A."/>
            <person name="Sharon I."/>
            <person name="Castelle C.J."/>
            <person name="Probst A.J."/>
            <person name="Thomas B.C."/>
            <person name="Singh A."/>
            <person name="Wilkins M.J."/>
            <person name="Karaoz U."/>
            <person name="Brodie E.L."/>
            <person name="Williams K.H."/>
            <person name="Hubbard S.S."/>
            <person name="Banfield J.F."/>
        </authorList>
    </citation>
    <scope>NUCLEOTIDE SEQUENCE [LARGE SCALE GENOMIC DNA]</scope>
</reference>
<feature type="domain" description="Cytoskeleton protein RodZ-like C-terminal" evidence="2">
    <location>
        <begin position="257"/>
        <end position="328"/>
    </location>
</feature>
<dbReference type="STRING" id="1817768.A3A87_07440"/>
<dbReference type="Proteomes" id="UP000179037">
    <property type="component" value="Unassembled WGS sequence"/>
</dbReference>
<sequence length="337" mass="35834">MDNTKPESADIAAPRSGPGRLLRQARLDLRLAPEDVAQILHLSSKQITALEMDDYQSLPGPTYVRGYLRSYAQLLGLTPEKVVEAYNNLTIPSKPILPPQSALPPQVTSSDRLVKAASMGVTAIVLGLVYLWWQSNDQPLEQASQSPTVAGQASVDVLPPQNVSGDISPSTIPANLPPANGGEPALQASSGATPVQNAAGPTTSPGGQLTVSGMTLNVAPAESPKPASEAPQPADRVTLRTRRAAEIPPGVPRSRMVLHAIQESWADIRDARDNRLLYENVPAGRRVSIEGVAPFSVFLGNAGGVRVEFNGQNYDVSRHKRGQVARFTLGEETAVNN</sequence>
<dbReference type="AlphaFoldDB" id="A0A1F6U0V5"/>
<protein>
    <recommendedName>
        <fullName evidence="2">Cytoskeleton protein RodZ-like C-terminal domain-containing protein</fullName>
    </recommendedName>
</protein>
<evidence type="ECO:0000313" key="4">
    <source>
        <dbReference type="Proteomes" id="UP000179037"/>
    </source>
</evidence>